<feature type="domain" description="Thiol:disulfide interchange protein DsbD N-terminal" evidence="8">
    <location>
        <begin position="66"/>
        <end position="176"/>
    </location>
</feature>
<dbReference type="Proteomes" id="UP001523401">
    <property type="component" value="Unassembled WGS sequence"/>
</dbReference>
<keyword evidence="5 6" id="KW-0472">Membrane</keyword>
<comment type="caution">
    <text evidence="9">The sequence shown here is derived from an EMBL/GenBank/DDBJ whole genome shotgun (WGS) entry which is preliminary data.</text>
</comment>
<feature type="transmembrane region" description="Helical" evidence="6">
    <location>
        <begin position="530"/>
        <end position="550"/>
    </location>
</feature>
<organism evidence="9 10">
    <name type="scientific">Asaia lannensis NBRC 102526</name>
    <dbReference type="NCBI Taxonomy" id="1307926"/>
    <lineage>
        <taxon>Bacteria</taxon>
        <taxon>Pseudomonadati</taxon>
        <taxon>Pseudomonadota</taxon>
        <taxon>Alphaproteobacteria</taxon>
        <taxon>Acetobacterales</taxon>
        <taxon>Acetobacteraceae</taxon>
        <taxon>Asaia</taxon>
    </lineage>
</organism>
<keyword evidence="10" id="KW-1185">Reference proteome</keyword>
<feature type="transmembrane region" description="Helical" evidence="6">
    <location>
        <begin position="494"/>
        <end position="518"/>
    </location>
</feature>
<evidence type="ECO:0000256" key="1">
    <source>
        <dbReference type="ARBA" id="ARBA00004141"/>
    </source>
</evidence>
<dbReference type="Pfam" id="PF11412">
    <property type="entry name" value="DsbD_N"/>
    <property type="match status" value="1"/>
</dbReference>
<feature type="domain" description="Cytochrome C biogenesis protein transmembrane" evidence="7">
    <location>
        <begin position="336"/>
        <end position="547"/>
    </location>
</feature>
<evidence type="ECO:0000256" key="6">
    <source>
        <dbReference type="SAM" id="Phobius"/>
    </source>
</evidence>
<sequence length="738" mass="77426">MTSMARPQGGRQFSSLIAIGLMLRKLSPLALILFAFGTAPVLAAESAPVTSAHDTATLVTDRDSVVAGGTLHVGLRLQLKPGWHTYWLNAGDAGEAPTLRTSASGAMTGMSEAIDFPTPVRISEGGLMSYAYTGDVLLPQRLKLEGKTGDVTLKAHADWLVCAATCVPESGDFSLTLPTGKGAPDSSAQGPLFAHASQASPMPSPFDAAVTPDGVLSLSGQGLSADSVKRAWFMPSVTGVIDQVAPQKLVAENGRITLGLHWIDASHKPSSLEGIVVLQDQAGQQTSLWINTGPVAGAARQDGKTGLVTQGNEAGTGDILHHPGSTRSTAPSTALWQLLVFAFLGGLILNLMPCVFPVLAMKAFSLARLGGSHRHEQIRSALAYTTGVMCSFAALGIVMIVLRSVGSAAGWGFQFQSPVFVIGVAWLLIMMALNLLGVFEVTAGRLGQDVTPRHGVWGDMLTGLLAVIVATPCTAPFMGAAIAAALGGPAWSGLLLFLAMGFGLASPYVAIATIPVLARHMPRPGAWMAILKQILAFPLLGTAVWLFWVACIQRGAMILPIGLGGAVGLGLAAWLFGVTQREAMVRGATRWVVIGRGVALVVVVLAGVSLVRIADSRAASPALAAQTGTGSVSYTPERLARLREEGKPVFIDMTAAWCITCMVNERVALQAAPVQKAFVAKNITYMKGDWTNRDETISAYLRDHGRDGVPLYVYYAPHKEGVVLPQILTVSGVLDAIR</sequence>
<dbReference type="SUPFAM" id="SSF52833">
    <property type="entry name" value="Thioredoxin-like"/>
    <property type="match status" value="1"/>
</dbReference>
<proteinExistence type="predicted"/>
<feature type="transmembrane region" description="Helical" evidence="6">
    <location>
        <begin position="556"/>
        <end position="579"/>
    </location>
</feature>
<evidence type="ECO:0000259" key="8">
    <source>
        <dbReference type="Pfam" id="PF11412"/>
    </source>
</evidence>
<feature type="transmembrane region" description="Helical" evidence="6">
    <location>
        <begin position="335"/>
        <end position="360"/>
    </location>
</feature>
<dbReference type="InterPro" id="IPR036249">
    <property type="entry name" value="Thioredoxin-like_sf"/>
</dbReference>
<evidence type="ECO:0000259" key="7">
    <source>
        <dbReference type="Pfam" id="PF02683"/>
    </source>
</evidence>
<feature type="transmembrane region" description="Helical" evidence="6">
    <location>
        <begin position="591"/>
        <end position="611"/>
    </location>
</feature>
<keyword evidence="3" id="KW-0201">Cytochrome c-type biogenesis</keyword>
<dbReference type="CDD" id="cd02953">
    <property type="entry name" value="DsbDgamma"/>
    <property type="match status" value="1"/>
</dbReference>
<gene>
    <name evidence="9" type="ORF">NF685_12450</name>
</gene>
<dbReference type="EMBL" id="JAMXQU010000011">
    <property type="protein sequence ID" value="MCO6160842.1"/>
    <property type="molecule type" value="Genomic_DNA"/>
</dbReference>
<evidence type="ECO:0000256" key="2">
    <source>
        <dbReference type="ARBA" id="ARBA00022692"/>
    </source>
</evidence>
<dbReference type="PANTHER" id="PTHR32234:SF3">
    <property type="entry name" value="SUPPRESSION OF COPPER SENSITIVITY PROTEIN"/>
    <property type="match status" value="1"/>
</dbReference>
<feature type="transmembrane region" description="Helical" evidence="6">
    <location>
        <begin position="417"/>
        <end position="439"/>
    </location>
</feature>
<accession>A0ABT1CJ15</accession>
<keyword evidence="4 6" id="KW-1133">Transmembrane helix</keyword>
<comment type="subcellular location">
    <subcellularLocation>
        <location evidence="1">Membrane</location>
        <topology evidence="1">Multi-pass membrane protein</topology>
    </subcellularLocation>
</comment>
<dbReference type="Gene3D" id="3.40.30.10">
    <property type="entry name" value="Glutaredoxin"/>
    <property type="match status" value="1"/>
</dbReference>
<dbReference type="Pfam" id="PF02683">
    <property type="entry name" value="DsbD_TM"/>
    <property type="match status" value="1"/>
</dbReference>
<evidence type="ECO:0000256" key="4">
    <source>
        <dbReference type="ARBA" id="ARBA00022989"/>
    </source>
</evidence>
<evidence type="ECO:0000256" key="3">
    <source>
        <dbReference type="ARBA" id="ARBA00022748"/>
    </source>
</evidence>
<evidence type="ECO:0000313" key="9">
    <source>
        <dbReference type="EMBL" id="MCO6160842.1"/>
    </source>
</evidence>
<feature type="transmembrane region" description="Helical" evidence="6">
    <location>
        <begin position="381"/>
        <end position="405"/>
    </location>
</feature>
<dbReference type="RefSeq" id="WP_252849868.1">
    <property type="nucleotide sequence ID" value="NZ_BAPW01000040.1"/>
</dbReference>
<evidence type="ECO:0000256" key="5">
    <source>
        <dbReference type="ARBA" id="ARBA00023136"/>
    </source>
</evidence>
<dbReference type="InterPro" id="IPR028250">
    <property type="entry name" value="DsbDN"/>
</dbReference>
<name>A0ABT1CJ15_9PROT</name>
<protein>
    <submittedName>
        <fullName evidence="9">Thioredoxin family protein</fullName>
    </submittedName>
</protein>
<reference evidence="9 10" key="1">
    <citation type="submission" date="2022-06" db="EMBL/GenBank/DDBJ databases">
        <title>Whole-genome of Asaia lannensis strain LMG 27011T.</title>
        <authorList>
            <person name="Sombolestani A."/>
        </authorList>
    </citation>
    <scope>NUCLEOTIDE SEQUENCE [LARGE SCALE GENOMIC DNA]</scope>
    <source>
        <strain evidence="9 10">NBRC 102526</strain>
    </source>
</reference>
<feature type="transmembrane region" description="Helical" evidence="6">
    <location>
        <begin position="460"/>
        <end position="488"/>
    </location>
</feature>
<dbReference type="Pfam" id="PF13899">
    <property type="entry name" value="Thioredoxin_7"/>
    <property type="match status" value="1"/>
</dbReference>
<dbReference type="PANTHER" id="PTHR32234">
    <property type="entry name" value="THIOL:DISULFIDE INTERCHANGE PROTEIN DSBD"/>
    <property type="match status" value="1"/>
</dbReference>
<dbReference type="InterPro" id="IPR035671">
    <property type="entry name" value="DsbD_gamma"/>
</dbReference>
<dbReference type="InterPro" id="IPR003834">
    <property type="entry name" value="Cyt_c_assmbl_TM_dom"/>
</dbReference>
<keyword evidence="2 6" id="KW-0812">Transmembrane</keyword>
<evidence type="ECO:0000313" key="10">
    <source>
        <dbReference type="Proteomes" id="UP001523401"/>
    </source>
</evidence>